<feature type="binding site" evidence="8">
    <location>
        <position position="202"/>
    </location>
    <ligand>
        <name>Zn(2+)</name>
        <dbReference type="ChEBI" id="CHEBI:29105"/>
        <label>2</label>
    </ligand>
</feature>
<dbReference type="CDD" id="cd10719">
    <property type="entry name" value="DnaJ_zf"/>
    <property type="match status" value="1"/>
</dbReference>
<dbReference type="Gene3D" id="1.10.287.110">
    <property type="entry name" value="DnaJ domain"/>
    <property type="match status" value="1"/>
</dbReference>
<dbReference type="CDD" id="cd06257">
    <property type="entry name" value="DnaJ"/>
    <property type="match status" value="1"/>
</dbReference>
<evidence type="ECO:0000256" key="3">
    <source>
        <dbReference type="ARBA" id="ARBA00022771"/>
    </source>
</evidence>
<comment type="subcellular location">
    <subcellularLocation>
        <location evidence="8">Cytoplasm</location>
    </subcellularLocation>
</comment>
<evidence type="ECO:0000256" key="8">
    <source>
        <dbReference type="HAMAP-Rule" id="MF_01152"/>
    </source>
</evidence>
<evidence type="ECO:0000256" key="1">
    <source>
        <dbReference type="ARBA" id="ARBA00022723"/>
    </source>
</evidence>
<dbReference type="SUPFAM" id="SSF49493">
    <property type="entry name" value="HSP40/DnaJ peptide-binding domain"/>
    <property type="match status" value="2"/>
</dbReference>
<feature type="binding site" evidence="8">
    <location>
        <position position="219"/>
    </location>
    <ligand>
        <name>Zn(2+)</name>
        <dbReference type="ChEBI" id="CHEBI:29105"/>
        <label>1</label>
    </ligand>
</feature>
<keyword evidence="8" id="KW-0963">Cytoplasm</keyword>
<dbReference type="Proteomes" id="UP000179880">
    <property type="component" value="Unassembled WGS sequence"/>
</dbReference>
<dbReference type="SUPFAM" id="SSF57938">
    <property type="entry name" value="DnaJ/Hsp40 cysteine-rich domain"/>
    <property type="match status" value="1"/>
</dbReference>
<evidence type="ECO:0000256" key="4">
    <source>
        <dbReference type="ARBA" id="ARBA00022833"/>
    </source>
</evidence>
<comment type="subunit">
    <text evidence="8">Homodimer.</text>
</comment>
<dbReference type="GO" id="GO:0005737">
    <property type="term" value="C:cytoplasm"/>
    <property type="evidence" value="ECO:0007669"/>
    <property type="project" value="UniProtKB-SubCell"/>
</dbReference>
<evidence type="ECO:0000313" key="12">
    <source>
        <dbReference type="EMBL" id="OGI81516.1"/>
    </source>
</evidence>
<dbReference type="Gene3D" id="2.60.260.20">
    <property type="entry name" value="Urease metallochaperone UreE, N-terminal domain"/>
    <property type="match status" value="2"/>
</dbReference>
<evidence type="ECO:0000256" key="6">
    <source>
        <dbReference type="ARBA" id="ARBA00061004"/>
    </source>
</evidence>
<dbReference type="PROSITE" id="PS50076">
    <property type="entry name" value="DNAJ_2"/>
    <property type="match status" value="1"/>
</dbReference>
<organism evidence="12 13">
    <name type="scientific">Candidatus Nomurabacteria bacterium RIFCSPHIGHO2_02_FULL_42_24</name>
    <dbReference type="NCBI Taxonomy" id="1801757"/>
    <lineage>
        <taxon>Bacteria</taxon>
        <taxon>Candidatus Nomuraibacteriota</taxon>
    </lineage>
</organism>
<dbReference type="Gene3D" id="2.10.230.10">
    <property type="entry name" value="Heat shock protein DnaJ, cysteine-rich domain"/>
    <property type="match status" value="1"/>
</dbReference>
<comment type="domain">
    <text evidence="8">The J domain is necessary and sufficient to stimulate DnaK ATPase activity. Zinc center 1 plays an important role in the autonomous, DnaK-independent chaperone activity of DnaJ. Zinc center 2 is essential for interaction with DnaK and for DnaJ activity.</text>
</comment>
<keyword evidence="3 8" id="KW-0863">Zinc-finger</keyword>
<dbReference type="GO" id="GO:0008270">
    <property type="term" value="F:zinc ion binding"/>
    <property type="evidence" value="ECO:0007669"/>
    <property type="project" value="UniProtKB-UniRule"/>
</dbReference>
<dbReference type="FunFam" id="2.10.230.10:FF:000002">
    <property type="entry name" value="Molecular chaperone DnaJ"/>
    <property type="match status" value="1"/>
</dbReference>
<feature type="zinc finger region" description="CR-type" evidence="9">
    <location>
        <begin position="146"/>
        <end position="228"/>
    </location>
</feature>
<feature type="binding site" evidence="8">
    <location>
        <position position="162"/>
    </location>
    <ligand>
        <name>Zn(2+)</name>
        <dbReference type="ChEBI" id="CHEBI:29105"/>
        <label>1</label>
    </ligand>
</feature>
<dbReference type="PANTHER" id="PTHR43096">
    <property type="entry name" value="DNAJ HOMOLOG 1, MITOCHONDRIAL-RELATED"/>
    <property type="match status" value="1"/>
</dbReference>
<feature type="repeat" description="CXXCXGXG motif" evidence="8">
    <location>
        <begin position="216"/>
        <end position="223"/>
    </location>
</feature>
<feature type="repeat" description="CXXCXGXG motif" evidence="8">
    <location>
        <begin position="159"/>
        <end position="166"/>
    </location>
</feature>
<feature type="repeat" description="CXXCXGXG motif" evidence="8">
    <location>
        <begin position="202"/>
        <end position="209"/>
    </location>
</feature>
<feature type="binding site" evidence="8">
    <location>
        <position position="176"/>
    </location>
    <ligand>
        <name>Zn(2+)</name>
        <dbReference type="ChEBI" id="CHEBI:29105"/>
        <label>2</label>
    </ligand>
</feature>
<name>A0A1F6WIC0_9BACT</name>
<keyword evidence="8" id="KW-0235">DNA replication</keyword>
<feature type="binding site" evidence="8">
    <location>
        <position position="179"/>
    </location>
    <ligand>
        <name>Zn(2+)</name>
        <dbReference type="ChEBI" id="CHEBI:29105"/>
        <label>2</label>
    </ligand>
</feature>
<dbReference type="InterPro" id="IPR001623">
    <property type="entry name" value="DnaJ_domain"/>
</dbReference>
<gene>
    <name evidence="8" type="primary">dnaJ</name>
    <name evidence="12" type="ORF">A3B93_00785</name>
</gene>
<feature type="domain" description="CR-type" evidence="11">
    <location>
        <begin position="146"/>
        <end position="228"/>
    </location>
</feature>
<dbReference type="GO" id="GO:0031072">
    <property type="term" value="F:heat shock protein binding"/>
    <property type="evidence" value="ECO:0007669"/>
    <property type="project" value="InterPro"/>
</dbReference>
<comment type="cofactor">
    <cofactor evidence="8">
        <name>Zn(2+)</name>
        <dbReference type="ChEBI" id="CHEBI:29105"/>
    </cofactor>
    <text evidence="8">Binds 2 Zn(2+) ions per monomer.</text>
</comment>
<sequence length="366" mass="39292">MNMKNYYDVLGIEKGASKEDIKKAFHKLAHKYHPDKGGGDSSKFKEINEAYQVLSDENKRARYDQFGSAEGFAGQGGFGGFDFSQGGFEGFSAQGGPASGWDFGDLGDIFGEFFGNERGTGGRSRQRRGRDISTELQIPFTDSIFGTDRAILITKTSSCETCAGAGGKPGAGSKTCSSCNGKGKIHETRRSILGSFTNVRACSHCDGIGTVPEEKCSTCRGAGVLRGQKEIKVTIPSGIKDGEMIRLAGIGEAVGKGASGDLYIKINVAPHPVFRREGQNLVMDLNLKLSEALLGAEKPIQTLDGEVTVRVPEGVSPGEILRLRNKGVPSSHTRRGDLLIKLHIKFPSRLSASTRKIIEKLKEEGV</sequence>
<feature type="repeat" description="CXXCXGXG motif" evidence="8">
    <location>
        <begin position="176"/>
        <end position="183"/>
    </location>
</feature>
<keyword evidence="2 8" id="KW-0677">Repeat</keyword>
<evidence type="ECO:0000256" key="2">
    <source>
        <dbReference type="ARBA" id="ARBA00022737"/>
    </source>
</evidence>
<dbReference type="FunFam" id="2.60.260.20:FF:000005">
    <property type="entry name" value="Chaperone protein dnaJ 1, mitochondrial"/>
    <property type="match status" value="1"/>
</dbReference>
<dbReference type="GO" id="GO:0009408">
    <property type="term" value="P:response to heat"/>
    <property type="evidence" value="ECO:0007669"/>
    <property type="project" value="InterPro"/>
</dbReference>
<evidence type="ECO:0000259" key="10">
    <source>
        <dbReference type="PROSITE" id="PS50076"/>
    </source>
</evidence>
<dbReference type="InterPro" id="IPR012724">
    <property type="entry name" value="DnaJ"/>
</dbReference>
<evidence type="ECO:0000259" key="11">
    <source>
        <dbReference type="PROSITE" id="PS51188"/>
    </source>
</evidence>
<dbReference type="Pfam" id="PF00226">
    <property type="entry name" value="DnaJ"/>
    <property type="match status" value="1"/>
</dbReference>
<dbReference type="InterPro" id="IPR008971">
    <property type="entry name" value="HSP40/DnaJ_pept-bd"/>
</dbReference>
<dbReference type="GO" id="GO:0005524">
    <property type="term" value="F:ATP binding"/>
    <property type="evidence" value="ECO:0007669"/>
    <property type="project" value="InterPro"/>
</dbReference>
<keyword evidence="8" id="KW-0346">Stress response</keyword>
<keyword evidence="1 8" id="KW-0479">Metal-binding</keyword>
<dbReference type="InterPro" id="IPR036869">
    <property type="entry name" value="J_dom_sf"/>
</dbReference>
<proteinExistence type="inferred from homology"/>
<dbReference type="GO" id="GO:0051082">
    <property type="term" value="F:unfolded protein binding"/>
    <property type="evidence" value="ECO:0007669"/>
    <property type="project" value="UniProtKB-UniRule"/>
</dbReference>
<comment type="function">
    <text evidence="8">Participates actively in the response to hyperosmotic and heat shock by preventing the aggregation of stress-denatured proteins and by disaggregating proteins, also in an autonomous, DnaK-independent fashion. Unfolded proteins bind initially to DnaJ; upon interaction with the DnaJ-bound protein, DnaK hydrolyzes its bound ATP, resulting in the formation of a stable complex. GrpE releases ADP from DnaK; ATP binding to DnaK triggers the release of the substrate protein, thus completing the reaction cycle. Several rounds of ATP-dependent interactions between DnaJ, DnaK and GrpE are required for fully efficient folding. Also involved, together with DnaK and GrpE, in the DNA replication of plasmids through activation of initiation proteins.</text>
</comment>
<dbReference type="PROSITE" id="PS00636">
    <property type="entry name" value="DNAJ_1"/>
    <property type="match status" value="1"/>
</dbReference>
<dbReference type="Pfam" id="PF01556">
    <property type="entry name" value="DnaJ_C"/>
    <property type="match status" value="1"/>
</dbReference>
<dbReference type="HAMAP" id="MF_01152">
    <property type="entry name" value="DnaJ"/>
    <property type="match status" value="1"/>
</dbReference>
<evidence type="ECO:0000256" key="5">
    <source>
        <dbReference type="ARBA" id="ARBA00023186"/>
    </source>
</evidence>
<reference evidence="12 13" key="1">
    <citation type="journal article" date="2016" name="Nat. Commun.">
        <title>Thousands of microbial genomes shed light on interconnected biogeochemical processes in an aquifer system.</title>
        <authorList>
            <person name="Anantharaman K."/>
            <person name="Brown C.T."/>
            <person name="Hug L.A."/>
            <person name="Sharon I."/>
            <person name="Castelle C.J."/>
            <person name="Probst A.J."/>
            <person name="Thomas B.C."/>
            <person name="Singh A."/>
            <person name="Wilkins M.J."/>
            <person name="Karaoz U."/>
            <person name="Brodie E.L."/>
            <person name="Williams K.H."/>
            <person name="Hubbard S.S."/>
            <person name="Banfield J.F."/>
        </authorList>
    </citation>
    <scope>NUCLEOTIDE SEQUENCE [LARGE SCALE GENOMIC DNA]</scope>
</reference>
<dbReference type="SUPFAM" id="SSF46565">
    <property type="entry name" value="Chaperone J-domain"/>
    <property type="match status" value="1"/>
</dbReference>
<feature type="binding site" evidence="8">
    <location>
        <position position="216"/>
    </location>
    <ligand>
        <name>Zn(2+)</name>
        <dbReference type="ChEBI" id="CHEBI:29105"/>
        <label>1</label>
    </ligand>
</feature>
<dbReference type="PANTHER" id="PTHR43096:SF10">
    <property type="entry name" value="CHAPERONE PROTEIN DNAJ A6, CHLOROPLASTIC"/>
    <property type="match status" value="1"/>
</dbReference>
<accession>A0A1F6WIC0</accession>
<dbReference type="InterPro" id="IPR036410">
    <property type="entry name" value="HSP_DnaJ_Cys-rich_dom_sf"/>
</dbReference>
<dbReference type="Pfam" id="PF00684">
    <property type="entry name" value="DnaJ_CXXCXGXG"/>
    <property type="match status" value="1"/>
</dbReference>
<protein>
    <recommendedName>
        <fullName evidence="7 8">Chaperone protein DnaJ</fullName>
    </recommendedName>
</protein>
<dbReference type="InterPro" id="IPR018253">
    <property type="entry name" value="DnaJ_domain_CS"/>
</dbReference>
<dbReference type="AlphaFoldDB" id="A0A1F6WIC0"/>
<keyword evidence="4 8" id="KW-0862">Zinc</keyword>
<dbReference type="NCBIfam" id="NF008035">
    <property type="entry name" value="PRK10767.1"/>
    <property type="match status" value="1"/>
</dbReference>
<evidence type="ECO:0000256" key="9">
    <source>
        <dbReference type="PROSITE-ProRule" id="PRU00546"/>
    </source>
</evidence>
<feature type="domain" description="J" evidence="10">
    <location>
        <begin position="5"/>
        <end position="67"/>
    </location>
</feature>
<dbReference type="NCBIfam" id="TIGR02349">
    <property type="entry name" value="DnaJ_bact"/>
    <property type="match status" value="1"/>
</dbReference>
<evidence type="ECO:0000256" key="7">
    <source>
        <dbReference type="ARBA" id="ARBA00067609"/>
    </source>
</evidence>
<dbReference type="SMART" id="SM00271">
    <property type="entry name" value="DnaJ"/>
    <property type="match status" value="1"/>
</dbReference>
<dbReference type="PRINTS" id="PR00625">
    <property type="entry name" value="JDOMAIN"/>
</dbReference>
<dbReference type="PROSITE" id="PS51188">
    <property type="entry name" value="ZF_CR"/>
    <property type="match status" value="1"/>
</dbReference>
<comment type="similarity">
    <text evidence="6 8">Belongs to the DnaJ family.</text>
</comment>
<feature type="binding site" evidence="8">
    <location>
        <position position="159"/>
    </location>
    <ligand>
        <name>Zn(2+)</name>
        <dbReference type="ChEBI" id="CHEBI:29105"/>
        <label>1</label>
    </ligand>
</feature>
<keyword evidence="5 8" id="KW-0143">Chaperone</keyword>
<dbReference type="GO" id="GO:0006260">
    <property type="term" value="P:DNA replication"/>
    <property type="evidence" value="ECO:0007669"/>
    <property type="project" value="UniProtKB-KW"/>
</dbReference>
<dbReference type="EMBL" id="MFUH01000028">
    <property type="protein sequence ID" value="OGI81516.1"/>
    <property type="molecule type" value="Genomic_DNA"/>
</dbReference>
<dbReference type="InterPro" id="IPR002939">
    <property type="entry name" value="DnaJ_C"/>
</dbReference>
<evidence type="ECO:0000313" key="13">
    <source>
        <dbReference type="Proteomes" id="UP000179880"/>
    </source>
</evidence>
<dbReference type="GO" id="GO:0042026">
    <property type="term" value="P:protein refolding"/>
    <property type="evidence" value="ECO:0007669"/>
    <property type="project" value="TreeGrafter"/>
</dbReference>
<comment type="caution">
    <text evidence="12">The sequence shown here is derived from an EMBL/GenBank/DDBJ whole genome shotgun (WGS) entry which is preliminary data.</text>
</comment>
<feature type="binding site" evidence="8">
    <location>
        <position position="205"/>
    </location>
    <ligand>
        <name>Zn(2+)</name>
        <dbReference type="ChEBI" id="CHEBI:29105"/>
        <label>2</label>
    </ligand>
</feature>
<dbReference type="CDD" id="cd10747">
    <property type="entry name" value="DnaJ_C"/>
    <property type="match status" value="1"/>
</dbReference>
<dbReference type="InterPro" id="IPR001305">
    <property type="entry name" value="HSP_DnaJ_Cys-rich_dom"/>
</dbReference>